<keyword evidence="4" id="KW-0720">Serine protease</keyword>
<comment type="caution">
    <text evidence="8">The sequence shown here is derived from an EMBL/GenBank/DDBJ whole genome shotgun (WGS) entry which is preliminary data.</text>
</comment>
<feature type="domain" description="PDZ" evidence="7">
    <location>
        <begin position="296"/>
        <end position="385"/>
    </location>
</feature>
<dbReference type="InterPro" id="IPR051201">
    <property type="entry name" value="Chloro_Bact_Ser_Proteases"/>
</dbReference>
<evidence type="ECO:0000313" key="8">
    <source>
        <dbReference type="EMBL" id="GGI13613.1"/>
    </source>
</evidence>
<dbReference type="Gene3D" id="2.40.10.10">
    <property type="entry name" value="Trypsin-like serine proteases"/>
    <property type="match status" value="2"/>
</dbReference>
<dbReference type="InterPro" id="IPR043504">
    <property type="entry name" value="Peptidase_S1_PA_chymotrypsin"/>
</dbReference>
<dbReference type="Pfam" id="PF13180">
    <property type="entry name" value="PDZ_2"/>
    <property type="match status" value="1"/>
</dbReference>
<gene>
    <name evidence="8" type="primary">htrA</name>
    <name evidence="8" type="ORF">GCM10007380_18790</name>
</gene>
<sequence>MGYYDETDLRNENNDHNNKRYNKGRRGGSHVLTGFIGAVIGAVTISLVSPNLINTTNESEIGNENQTPAQVINVSREDVTSTIQTARKFVVGVNNYQSSNPFSMDTQEAGSGSGVIYKKVGNKALVATNNHVVSGAKQLKVKMADGKLVDAKLVGTDELLDLAVVAIDAKYVTNVANLGDSEKINVGETAIAIGNPLGFLESTVTQGIVSSKAREIPQDIDGDGVADYQTQVIQTDAAINPGNSGGALINAKGELIGINSSKIAEQSVEGIGFAIPINIAKPVFDQLEKFGEVTRPVMGVGLKALEEIPQFNIEESLKLPESVTRGAVVTHVDPGTPAAKVGLQQLDVIVELDDQPIEDVIAIREYLYSHKKVGDKLKVTFYRDGKKQDLTLTLASSN</sequence>
<keyword evidence="6" id="KW-0812">Transmembrane</keyword>
<dbReference type="OrthoDB" id="9758917at2"/>
<feature type="compositionally biased region" description="Basic and acidic residues" evidence="5">
    <location>
        <begin position="7"/>
        <end position="18"/>
    </location>
</feature>
<keyword evidence="2 8" id="KW-0645">Protease</keyword>
<evidence type="ECO:0000259" key="7">
    <source>
        <dbReference type="SMART" id="SM00228"/>
    </source>
</evidence>
<organism evidence="8 9">
    <name type="scientific">Gottfriedia solisilvae</name>
    <dbReference type="NCBI Taxonomy" id="1516104"/>
    <lineage>
        <taxon>Bacteria</taxon>
        <taxon>Bacillati</taxon>
        <taxon>Bacillota</taxon>
        <taxon>Bacilli</taxon>
        <taxon>Bacillales</taxon>
        <taxon>Bacillaceae</taxon>
        <taxon>Gottfriedia</taxon>
    </lineage>
</organism>
<keyword evidence="6" id="KW-0472">Membrane</keyword>
<evidence type="ECO:0000256" key="3">
    <source>
        <dbReference type="ARBA" id="ARBA00022801"/>
    </source>
</evidence>
<reference evidence="9" key="1">
    <citation type="journal article" date="2019" name="Int. J. Syst. Evol. Microbiol.">
        <title>The Global Catalogue of Microorganisms (GCM) 10K type strain sequencing project: providing services to taxonomists for standard genome sequencing and annotation.</title>
        <authorList>
            <consortium name="The Broad Institute Genomics Platform"/>
            <consortium name="The Broad Institute Genome Sequencing Center for Infectious Disease"/>
            <person name="Wu L."/>
            <person name="Ma J."/>
        </authorList>
    </citation>
    <scope>NUCLEOTIDE SEQUENCE [LARGE SCALE GENOMIC DNA]</scope>
    <source>
        <strain evidence="9">CGMCC 1.14993</strain>
    </source>
</reference>
<dbReference type="InterPro" id="IPR036034">
    <property type="entry name" value="PDZ_sf"/>
</dbReference>
<dbReference type="Proteomes" id="UP000626244">
    <property type="component" value="Unassembled WGS sequence"/>
</dbReference>
<comment type="similarity">
    <text evidence="1">Belongs to the peptidase S1C family.</text>
</comment>
<evidence type="ECO:0000256" key="1">
    <source>
        <dbReference type="ARBA" id="ARBA00010541"/>
    </source>
</evidence>
<dbReference type="GO" id="GO:0004252">
    <property type="term" value="F:serine-type endopeptidase activity"/>
    <property type="evidence" value="ECO:0007669"/>
    <property type="project" value="InterPro"/>
</dbReference>
<dbReference type="InterPro" id="IPR001940">
    <property type="entry name" value="Peptidase_S1C"/>
</dbReference>
<feature type="region of interest" description="Disordered" evidence="5">
    <location>
        <begin position="1"/>
        <end position="26"/>
    </location>
</feature>
<keyword evidence="9" id="KW-1185">Reference proteome</keyword>
<dbReference type="SMART" id="SM00228">
    <property type="entry name" value="PDZ"/>
    <property type="match status" value="1"/>
</dbReference>
<dbReference type="AlphaFoldDB" id="A0A8J3AHU3"/>
<dbReference type="FunFam" id="2.40.10.10:FF:000001">
    <property type="entry name" value="Periplasmic serine protease DegS"/>
    <property type="match status" value="1"/>
</dbReference>
<dbReference type="PANTHER" id="PTHR43343:SF3">
    <property type="entry name" value="PROTEASE DO-LIKE 8, CHLOROPLASTIC"/>
    <property type="match status" value="1"/>
</dbReference>
<keyword evidence="3" id="KW-0378">Hydrolase</keyword>
<dbReference type="SUPFAM" id="SSF50156">
    <property type="entry name" value="PDZ domain-like"/>
    <property type="match status" value="1"/>
</dbReference>
<evidence type="ECO:0000256" key="4">
    <source>
        <dbReference type="ARBA" id="ARBA00022825"/>
    </source>
</evidence>
<dbReference type="PANTHER" id="PTHR43343">
    <property type="entry name" value="PEPTIDASE S12"/>
    <property type="match status" value="1"/>
</dbReference>
<name>A0A8J3AHU3_9BACI</name>
<evidence type="ECO:0000256" key="6">
    <source>
        <dbReference type="SAM" id="Phobius"/>
    </source>
</evidence>
<dbReference type="InterPro" id="IPR001478">
    <property type="entry name" value="PDZ"/>
</dbReference>
<dbReference type="InterPro" id="IPR009003">
    <property type="entry name" value="Peptidase_S1_PA"/>
</dbReference>
<feature type="transmembrane region" description="Helical" evidence="6">
    <location>
        <begin position="29"/>
        <end position="48"/>
    </location>
</feature>
<dbReference type="Pfam" id="PF13365">
    <property type="entry name" value="Trypsin_2"/>
    <property type="match status" value="1"/>
</dbReference>
<dbReference type="Gene3D" id="2.30.42.10">
    <property type="match status" value="1"/>
</dbReference>
<dbReference type="EMBL" id="BMHB01000001">
    <property type="protein sequence ID" value="GGI13613.1"/>
    <property type="molecule type" value="Genomic_DNA"/>
</dbReference>
<proteinExistence type="inferred from homology"/>
<dbReference type="PRINTS" id="PR00834">
    <property type="entry name" value="PROTEASES2C"/>
</dbReference>
<evidence type="ECO:0000256" key="5">
    <source>
        <dbReference type="SAM" id="MobiDB-lite"/>
    </source>
</evidence>
<evidence type="ECO:0000256" key="2">
    <source>
        <dbReference type="ARBA" id="ARBA00022670"/>
    </source>
</evidence>
<keyword evidence="6" id="KW-1133">Transmembrane helix</keyword>
<accession>A0A8J3AHU3</accession>
<dbReference type="SUPFAM" id="SSF50494">
    <property type="entry name" value="Trypsin-like serine proteases"/>
    <property type="match status" value="1"/>
</dbReference>
<protein>
    <submittedName>
        <fullName evidence="8">Serine protease</fullName>
    </submittedName>
</protein>
<evidence type="ECO:0000313" key="9">
    <source>
        <dbReference type="Proteomes" id="UP000626244"/>
    </source>
</evidence>
<dbReference type="RefSeq" id="WP_087998262.1">
    <property type="nucleotide sequence ID" value="NZ_BMHB01000001.1"/>
</dbReference>
<dbReference type="GO" id="GO:0006508">
    <property type="term" value="P:proteolysis"/>
    <property type="evidence" value="ECO:0007669"/>
    <property type="project" value="UniProtKB-KW"/>
</dbReference>